<name>A0A939DN61_9ALTE</name>
<feature type="binding site" evidence="9">
    <location>
        <position position="59"/>
    </location>
    <ligand>
        <name>Zn(2+)</name>
        <dbReference type="ChEBI" id="CHEBI:29105"/>
        <note>catalytic</note>
    </ligand>
</feature>
<dbReference type="EMBL" id="JAFKCV010000005">
    <property type="protein sequence ID" value="MBN7825727.1"/>
    <property type="molecule type" value="Genomic_DNA"/>
</dbReference>
<evidence type="ECO:0000256" key="8">
    <source>
        <dbReference type="ARBA" id="ARBA00049295"/>
    </source>
</evidence>
<dbReference type="Proteomes" id="UP000664654">
    <property type="component" value="Unassembled WGS sequence"/>
</dbReference>
<sequence length="205" mass="23320">MKQADTQFEYISSAKLPTRYGQFIIHGFVELGTEQEHVALSYGEWQEGEVVPIRIHSECLTGDALFSTRCDCGFQLEKALQNIVEEGKGVLLYLRQEGRGIGLLNKIRAYHLQDNGLDTVEANEHLGFDADLRDYRICKYMLDTLKISKVSLMTNNPRKIDALTDLGIEVVRRTPIDHGITADNKGYIRTKTQKLGHRFDPHLLK</sequence>
<evidence type="ECO:0000256" key="2">
    <source>
        <dbReference type="ARBA" id="ARBA00022619"/>
    </source>
</evidence>
<keyword evidence="6 9" id="KW-0862">Zinc</keyword>
<comment type="pathway">
    <text evidence="1 9">Cofactor biosynthesis; riboflavin biosynthesis; 5-amino-6-(D-ribitylamino)uracil from GTP: step 1/4.</text>
</comment>
<dbReference type="GO" id="GO:0005829">
    <property type="term" value="C:cytosol"/>
    <property type="evidence" value="ECO:0007669"/>
    <property type="project" value="TreeGrafter"/>
</dbReference>
<dbReference type="SUPFAM" id="SSF142695">
    <property type="entry name" value="RibA-like"/>
    <property type="match status" value="1"/>
</dbReference>
<evidence type="ECO:0000313" key="12">
    <source>
        <dbReference type="Proteomes" id="UP000664654"/>
    </source>
</evidence>
<evidence type="ECO:0000256" key="4">
    <source>
        <dbReference type="ARBA" id="ARBA00022741"/>
    </source>
</evidence>
<protein>
    <recommendedName>
        <fullName evidence="9">GTP cyclohydrolase-2</fullName>
        <ecNumber evidence="9">3.5.4.25</ecNumber>
    </recommendedName>
    <alternativeName>
        <fullName evidence="9">GTP cyclohydrolase II</fullName>
    </alternativeName>
</protein>
<keyword evidence="3 9" id="KW-0479">Metal-binding</keyword>
<comment type="catalytic activity">
    <reaction evidence="8 9">
        <text>GTP + 4 H2O = 2,5-diamino-6-hydroxy-4-(5-phosphoribosylamino)-pyrimidine + formate + 2 phosphate + 3 H(+)</text>
        <dbReference type="Rhea" id="RHEA:23704"/>
        <dbReference type="ChEBI" id="CHEBI:15377"/>
        <dbReference type="ChEBI" id="CHEBI:15378"/>
        <dbReference type="ChEBI" id="CHEBI:15740"/>
        <dbReference type="ChEBI" id="CHEBI:37565"/>
        <dbReference type="ChEBI" id="CHEBI:43474"/>
        <dbReference type="ChEBI" id="CHEBI:58614"/>
        <dbReference type="EC" id="3.5.4.25"/>
    </reaction>
</comment>
<dbReference type="NCBIfam" id="NF001591">
    <property type="entry name" value="PRK00393.1"/>
    <property type="match status" value="1"/>
</dbReference>
<evidence type="ECO:0000256" key="6">
    <source>
        <dbReference type="ARBA" id="ARBA00022833"/>
    </source>
</evidence>
<comment type="caution">
    <text evidence="11">The sequence shown here is derived from an EMBL/GenBank/DDBJ whole genome shotgun (WGS) entry which is preliminary data.</text>
</comment>
<dbReference type="AlphaFoldDB" id="A0A939DN61"/>
<comment type="similarity">
    <text evidence="9">Belongs to the GTP cyclohydrolase II family.</text>
</comment>
<dbReference type="CDD" id="cd00641">
    <property type="entry name" value="GTP_cyclohydro2"/>
    <property type="match status" value="1"/>
</dbReference>
<dbReference type="NCBIfam" id="TIGR00505">
    <property type="entry name" value="ribA"/>
    <property type="match status" value="1"/>
</dbReference>
<keyword evidence="5 9" id="KW-0378">Hydrolase</keyword>
<comment type="cofactor">
    <cofactor evidence="9">
        <name>Zn(2+)</name>
        <dbReference type="ChEBI" id="CHEBI:29105"/>
    </cofactor>
    <text evidence="9">Binds 1 zinc ion per subunit.</text>
</comment>
<dbReference type="RefSeq" id="WP_206573840.1">
    <property type="nucleotide sequence ID" value="NZ_JAFKCV010000005.1"/>
</dbReference>
<dbReference type="Pfam" id="PF00925">
    <property type="entry name" value="GTP_cyclohydro2"/>
    <property type="match status" value="1"/>
</dbReference>
<keyword evidence="7 9" id="KW-0342">GTP-binding</keyword>
<evidence type="ECO:0000313" key="11">
    <source>
        <dbReference type="EMBL" id="MBN7825727.1"/>
    </source>
</evidence>
<dbReference type="InterPro" id="IPR036144">
    <property type="entry name" value="RibA-like_sf"/>
</dbReference>
<keyword evidence="12" id="KW-1185">Reference proteome</keyword>
<evidence type="ECO:0000259" key="10">
    <source>
        <dbReference type="Pfam" id="PF00925"/>
    </source>
</evidence>
<feature type="binding site" evidence="9">
    <location>
        <begin position="97"/>
        <end position="99"/>
    </location>
    <ligand>
        <name>GTP</name>
        <dbReference type="ChEBI" id="CHEBI:37565"/>
    </ligand>
</feature>
<feature type="active site" description="Proton acceptor" evidence="9">
    <location>
        <position position="131"/>
    </location>
</feature>
<dbReference type="GO" id="GO:0003935">
    <property type="term" value="F:GTP cyclohydrolase II activity"/>
    <property type="evidence" value="ECO:0007669"/>
    <property type="project" value="UniProtKB-UniRule"/>
</dbReference>
<dbReference type="PANTHER" id="PTHR21327">
    <property type="entry name" value="GTP CYCLOHYDROLASE II-RELATED"/>
    <property type="match status" value="1"/>
</dbReference>
<feature type="binding site" evidence="9">
    <location>
        <position position="119"/>
    </location>
    <ligand>
        <name>GTP</name>
        <dbReference type="ChEBI" id="CHEBI:37565"/>
    </ligand>
</feature>
<proteinExistence type="inferred from homology"/>
<feature type="binding site" evidence="9">
    <location>
        <position position="75"/>
    </location>
    <ligand>
        <name>GTP</name>
        <dbReference type="ChEBI" id="CHEBI:37565"/>
    </ligand>
</feature>
<dbReference type="GO" id="GO:0009231">
    <property type="term" value="P:riboflavin biosynthetic process"/>
    <property type="evidence" value="ECO:0007669"/>
    <property type="project" value="UniProtKB-UniRule"/>
</dbReference>
<feature type="binding site" evidence="9">
    <location>
        <position position="72"/>
    </location>
    <ligand>
        <name>Zn(2+)</name>
        <dbReference type="ChEBI" id="CHEBI:29105"/>
        <note>catalytic</note>
    </ligand>
</feature>
<dbReference type="PANTHER" id="PTHR21327:SF18">
    <property type="entry name" value="3,4-DIHYDROXY-2-BUTANONE 4-PHOSPHATE SYNTHASE"/>
    <property type="match status" value="1"/>
</dbReference>
<reference evidence="11" key="1">
    <citation type="submission" date="2021-03" db="EMBL/GenBank/DDBJ databases">
        <title>novel species isolated from a fishpond in China.</title>
        <authorList>
            <person name="Lu H."/>
            <person name="Cai Z."/>
        </authorList>
    </citation>
    <scope>NUCLEOTIDE SEQUENCE</scope>
    <source>
        <strain evidence="11">JCM 30855</strain>
    </source>
</reference>
<feature type="binding site" evidence="9">
    <location>
        <position position="70"/>
    </location>
    <ligand>
        <name>Zn(2+)</name>
        <dbReference type="ChEBI" id="CHEBI:29105"/>
        <note>catalytic</note>
    </ligand>
</feature>
<comment type="function">
    <text evidence="9">Catalyzes the conversion of GTP to 2,5-diamino-6-ribosylamino-4(3H)-pyrimidinone 5'-phosphate (DARP), formate and pyrophosphate.</text>
</comment>
<dbReference type="GO" id="GO:0005525">
    <property type="term" value="F:GTP binding"/>
    <property type="evidence" value="ECO:0007669"/>
    <property type="project" value="UniProtKB-KW"/>
</dbReference>
<evidence type="ECO:0000256" key="3">
    <source>
        <dbReference type="ARBA" id="ARBA00022723"/>
    </source>
</evidence>
<dbReference type="InterPro" id="IPR000926">
    <property type="entry name" value="RibA"/>
</dbReference>
<dbReference type="InterPro" id="IPR032677">
    <property type="entry name" value="GTP_cyclohydro_II"/>
</dbReference>
<organism evidence="11 12">
    <name type="scientific">Bowmanella dokdonensis</name>
    <dbReference type="NCBI Taxonomy" id="751969"/>
    <lineage>
        <taxon>Bacteria</taxon>
        <taxon>Pseudomonadati</taxon>
        <taxon>Pseudomonadota</taxon>
        <taxon>Gammaproteobacteria</taxon>
        <taxon>Alteromonadales</taxon>
        <taxon>Alteromonadaceae</taxon>
        <taxon>Bowmanella</taxon>
    </lineage>
</organism>
<feature type="domain" description="GTP cyclohydrolase II" evidence="10">
    <location>
        <begin position="12"/>
        <end position="175"/>
    </location>
</feature>
<accession>A0A939DN61</accession>
<evidence type="ECO:0000256" key="7">
    <source>
        <dbReference type="ARBA" id="ARBA00023134"/>
    </source>
</evidence>
<feature type="binding site" evidence="9">
    <location>
        <position position="159"/>
    </location>
    <ligand>
        <name>GTP</name>
        <dbReference type="ChEBI" id="CHEBI:37565"/>
    </ligand>
</feature>
<evidence type="ECO:0000256" key="9">
    <source>
        <dbReference type="HAMAP-Rule" id="MF_00179"/>
    </source>
</evidence>
<evidence type="ECO:0000256" key="1">
    <source>
        <dbReference type="ARBA" id="ARBA00004853"/>
    </source>
</evidence>
<feature type="binding site" evidence="9">
    <location>
        <begin position="54"/>
        <end position="58"/>
    </location>
    <ligand>
        <name>GTP</name>
        <dbReference type="ChEBI" id="CHEBI:37565"/>
    </ligand>
</feature>
<dbReference type="HAMAP" id="MF_00179">
    <property type="entry name" value="RibA"/>
    <property type="match status" value="1"/>
</dbReference>
<dbReference type="FunFam" id="3.40.50.10990:FF:000002">
    <property type="entry name" value="GTP cyclohydrolase-2"/>
    <property type="match status" value="1"/>
</dbReference>
<gene>
    <name evidence="9 11" type="primary">ribA</name>
    <name evidence="11" type="ORF">J0A66_10875</name>
</gene>
<feature type="active site" description="Nucleophile" evidence="9">
    <location>
        <position position="133"/>
    </location>
</feature>
<dbReference type="EC" id="3.5.4.25" evidence="9"/>
<dbReference type="Gene3D" id="3.40.50.10990">
    <property type="entry name" value="GTP cyclohydrolase II"/>
    <property type="match status" value="1"/>
</dbReference>
<feature type="binding site" evidence="9">
    <location>
        <position position="154"/>
    </location>
    <ligand>
        <name>GTP</name>
        <dbReference type="ChEBI" id="CHEBI:37565"/>
    </ligand>
</feature>
<keyword evidence="4 9" id="KW-0547">Nucleotide-binding</keyword>
<dbReference type="GO" id="GO:0008270">
    <property type="term" value="F:zinc ion binding"/>
    <property type="evidence" value="ECO:0007669"/>
    <property type="project" value="UniProtKB-UniRule"/>
</dbReference>
<evidence type="ECO:0000256" key="5">
    <source>
        <dbReference type="ARBA" id="ARBA00022801"/>
    </source>
</evidence>
<keyword evidence="2 9" id="KW-0686">Riboflavin biosynthesis</keyword>